<accession>A0A3R7LLU1</accession>
<keyword evidence="3" id="KW-1185">Reference proteome</keyword>
<comment type="caution">
    <text evidence="2">The sequence shown here is derived from an EMBL/GenBank/DDBJ whole genome shotgun (WGS) entry which is preliminary data.</text>
</comment>
<reference evidence="2" key="1">
    <citation type="submission" date="2018-05" db="EMBL/GenBank/DDBJ databases">
        <title>Reclassification of Methylarcula marina and Methylarcula terricola as Paracoccus methylarcula sp.nov., comb.nov. and Paracoccus terricola comb.nov.</title>
        <authorList>
            <person name="Shmareva M.N."/>
            <person name="Doronina N.V."/>
            <person name="Vasilenko O.V."/>
            <person name="Tarlachkov S.V."/>
            <person name="Trotsenko Y.A."/>
        </authorList>
    </citation>
    <scope>NUCLEOTIDE SEQUENCE [LARGE SCALE GENOMIC DNA]</scope>
    <source>
        <strain evidence="2">VKM B-2159</strain>
    </source>
</reference>
<organism evidence="2 3">
    <name type="scientific">Paracoccus methylarcula</name>
    <dbReference type="NCBI Taxonomy" id="72022"/>
    <lineage>
        <taxon>Bacteria</taxon>
        <taxon>Pseudomonadati</taxon>
        <taxon>Pseudomonadota</taxon>
        <taxon>Alphaproteobacteria</taxon>
        <taxon>Rhodobacterales</taxon>
        <taxon>Paracoccaceae</taxon>
        <taxon>Paracoccus</taxon>
    </lineage>
</organism>
<dbReference type="Proteomes" id="UP000238137">
    <property type="component" value="Unassembled WGS sequence"/>
</dbReference>
<sequence length="160" mass="16480">MALGACAGPDISGGPLSHGASPGNVTCLGTSSGMNGAAVRTTNATRSRSGLSPLQSDTVLAKAAAQHACDMARLGRMSHRGSATSSPADRVKAGGYRPRLVAENIAAGPYDMDQVLRVWTDSPGHLGNIMIPQLRDFGIGQAIGADGRTRYWTAVYATPE</sequence>
<proteinExistence type="predicted"/>
<name>A0A3R7LLU1_9RHOB</name>
<dbReference type="SUPFAM" id="SSF55797">
    <property type="entry name" value="PR-1-like"/>
    <property type="match status" value="1"/>
</dbReference>
<evidence type="ECO:0000313" key="2">
    <source>
        <dbReference type="EMBL" id="RNF36237.1"/>
    </source>
</evidence>
<dbReference type="OrthoDB" id="9811255at2"/>
<evidence type="ECO:0000313" key="3">
    <source>
        <dbReference type="Proteomes" id="UP000238137"/>
    </source>
</evidence>
<gene>
    <name evidence="2" type="ORF">A7A09_002315</name>
</gene>
<dbReference type="PANTHER" id="PTHR31157">
    <property type="entry name" value="SCP DOMAIN-CONTAINING PROTEIN"/>
    <property type="match status" value="1"/>
</dbReference>
<dbReference type="Pfam" id="PF00188">
    <property type="entry name" value="CAP"/>
    <property type="match status" value="1"/>
</dbReference>
<dbReference type="InterPro" id="IPR035940">
    <property type="entry name" value="CAP_sf"/>
</dbReference>
<dbReference type="EMBL" id="PXNQ02000001">
    <property type="protein sequence ID" value="RNF36237.1"/>
    <property type="molecule type" value="Genomic_DNA"/>
</dbReference>
<dbReference type="InterPro" id="IPR014044">
    <property type="entry name" value="CAP_dom"/>
</dbReference>
<dbReference type="AlphaFoldDB" id="A0A3R7LLU1"/>
<dbReference type="CDD" id="cd05379">
    <property type="entry name" value="CAP_bacterial"/>
    <property type="match status" value="1"/>
</dbReference>
<protein>
    <submittedName>
        <fullName evidence="2">CAP domain-containing protein</fullName>
    </submittedName>
</protein>
<evidence type="ECO:0000259" key="1">
    <source>
        <dbReference type="Pfam" id="PF00188"/>
    </source>
</evidence>
<dbReference type="PANTHER" id="PTHR31157:SF1">
    <property type="entry name" value="SCP DOMAIN-CONTAINING PROTEIN"/>
    <property type="match status" value="1"/>
</dbReference>
<dbReference type="Gene3D" id="3.40.33.10">
    <property type="entry name" value="CAP"/>
    <property type="match status" value="1"/>
</dbReference>
<feature type="domain" description="SCP" evidence="1">
    <location>
        <begin position="40"/>
        <end position="156"/>
    </location>
</feature>